<gene>
    <name evidence="1" type="ORF">PILCRDRAFT_89533</name>
</gene>
<dbReference type="InParanoid" id="A0A0C3B2W6"/>
<evidence type="ECO:0000313" key="1">
    <source>
        <dbReference type="EMBL" id="KIM80553.1"/>
    </source>
</evidence>
<reference evidence="1 2" key="1">
    <citation type="submission" date="2014-04" db="EMBL/GenBank/DDBJ databases">
        <authorList>
            <consortium name="DOE Joint Genome Institute"/>
            <person name="Kuo A."/>
            <person name="Tarkka M."/>
            <person name="Buscot F."/>
            <person name="Kohler A."/>
            <person name="Nagy L.G."/>
            <person name="Floudas D."/>
            <person name="Copeland A."/>
            <person name="Barry K.W."/>
            <person name="Cichocki N."/>
            <person name="Veneault-Fourrey C."/>
            <person name="LaButti K."/>
            <person name="Lindquist E.A."/>
            <person name="Lipzen A."/>
            <person name="Lundell T."/>
            <person name="Morin E."/>
            <person name="Murat C."/>
            <person name="Sun H."/>
            <person name="Tunlid A."/>
            <person name="Henrissat B."/>
            <person name="Grigoriev I.V."/>
            <person name="Hibbett D.S."/>
            <person name="Martin F."/>
            <person name="Nordberg H.P."/>
            <person name="Cantor M.N."/>
            <person name="Hua S.X."/>
        </authorList>
    </citation>
    <scope>NUCLEOTIDE SEQUENCE [LARGE SCALE GENOMIC DNA]</scope>
    <source>
        <strain evidence="1 2">F 1598</strain>
    </source>
</reference>
<dbReference type="AlphaFoldDB" id="A0A0C3B2W6"/>
<protein>
    <submittedName>
        <fullName evidence="1">Uncharacterized protein</fullName>
    </submittedName>
</protein>
<name>A0A0C3B2W6_PILCF</name>
<dbReference type="Proteomes" id="UP000054166">
    <property type="component" value="Unassembled WGS sequence"/>
</dbReference>
<proteinExistence type="predicted"/>
<organism evidence="1 2">
    <name type="scientific">Piloderma croceum (strain F 1598)</name>
    <dbReference type="NCBI Taxonomy" id="765440"/>
    <lineage>
        <taxon>Eukaryota</taxon>
        <taxon>Fungi</taxon>
        <taxon>Dikarya</taxon>
        <taxon>Basidiomycota</taxon>
        <taxon>Agaricomycotina</taxon>
        <taxon>Agaricomycetes</taxon>
        <taxon>Agaricomycetidae</taxon>
        <taxon>Atheliales</taxon>
        <taxon>Atheliaceae</taxon>
        <taxon>Piloderma</taxon>
    </lineage>
</organism>
<dbReference type="HOGENOM" id="CLU_1797191_0_0_1"/>
<keyword evidence="2" id="KW-1185">Reference proteome</keyword>
<reference evidence="2" key="2">
    <citation type="submission" date="2015-01" db="EMBL/GenBank/DDBJ databases">
        <title>Evolutionary Origins and Diversification of the Mycorrhizal Mutualists.</title>
        <authorList>
            <consortium name="DOE Joint Genome Institute"/>
            <consortium name="Mycorrhizal Genomics Consortium"/>
            <person name="Kohler A."/>
            <person name="Kuo A."/>
            <person name="Nagy L.G."/>
            <person name="Floudas D."/>
            <person name="Copeland A."/>
            <person name="Barry K.W."/>
            <person name="Cichocki N."/>
            <person name="Veneault-Fourrey C."/>
            <person name="LaButti K."/>
            <person name="Lindquist E.A."/>
            <person name="Lipzen A."/>
            <person name="Lundell T."/>
            <person name="Morin E."/>
            <person name="Murat C."/>
            <person name="Riley R."/>
            <person name="Ohm R."/>
            <person name="Sun H."/>
            <person name="Tunlid A."/>
            <person name="Henrissat B."/>
            <person name="Grigoriev I.V."/>
            <person name="Hibbett D.S."/>
            <person name="Martin F."/>
        </authorList>
    </citation>
    <scope>NUCLEOTIDE SEQUENCE [LARGE SCALE GENOMIC DNA]</scope>
    <source>
        <strain evidence="2">F 1598</strain>
    </source>
</reference>
<accession>A0A0C3B2W6</accession>
<evidence type="ECO:0000313" key="2">
    <source>
        <dbReference type="Proteomes" id="UP000054166"/>
    </source>
</evidence>
<dbReference type="EMBL" id="KN833003">
    <property type="protein sequence ID" value="KIM80553.1"/>
    <property type="molecule type" value="Genomic_DNA"/>
</dbReference>
<sequence>MSSYPCMLVHAPFCLSNLLINNAQLLKITGIIRSAEKGKAIQDWYSGLHNRFDIAVVEDLVTGDLTEALKAWLILPMEVHLSCIKVQSPATYKEATKGDKPGIWVYCTLKVLTEKATFDYARQNPDLKITTITTINHKHHKMLM</sequence>
<dbReference type="OrthoDB" id="2735536at2759"/>